<feature type="domain" description="Type II secretion system protein GspF" evidence="12">
    <location>
        <begin position="92"/>
        <end position="215"/>
    </location>
</feature>
<evidence type="ECO:0000256" key="11">
    <source>
        <dbReference type="SAM" id="Phobius"/>
    </source>
</evidence>
<evidence type="ECO:0000313" key="13">
    <source>
        <dbReference type="EMBL" id="SOD69853.1"/>
    </source>
</evidence>
<feature type="region of interest" description="Disordered" evidence="10">
    <location>
        <begin position="1"/>
        <end position="42"/>
    </location>
</feature>
<feature type="domain" description="Type II secretion system protein GspF" evidence="12">
    <location>
        <begin position="296"/>
        <end position="418"/>
    </location>
</feature>
<evidence type="ECO:0000256" key="4">
    <source>
        <dbReference type="ARBA" id="ARBA00022475"/>
    </source>
</evidence>
<dbReference type="FunFam" id="1.20.81.30:FF:000001">
    <property type="entry name" value="Type II secretion system protein F"/>
    <property type="match status" value="2"/>
</dbReference>
<reference evidence="13 14" key="1">
    <citation type="submission" date="2017-09" db="EMBL/GenBank/DDBJ databases">
        <authorList>
            <person name="Ehlers B."/>
            <person name="Leendertz F.H."/>
        </authorList>
    </citation>
    <scope>NUCLEOTIDE SEQUENCE [LARGE SCALE GENOMIC DNA]</scope>
    <source>
        <strain evidence="13 14">DSM 16848</strain>
    </source>
</reference>
<dbReference type="InterPro" id="IPR018076">
    <property type="entry name" value="T2SS_GspF_dom"/>
</dbReference>
<evidence type="ECO:0000256" key="2">
    <source>
        <dbReference type="ARBA" id="ARBA00005745"/>
    </source>
</evidence>
<dbReference type="GO" id="GO:0005886">
    <property type="term" value="C:plasma membrane"/>
    <property type="evidence" value="ECO:0007669"/>
    <property type="project" value="UniProtKB-SubCell"/>
</dbReference>
<dbReference type="EMBL" id="OCNF01000019">
    <property type="protein sequence ID" value="SOD69853.1"/>
    <property type="molecule type" value="Genomic_DNA"/>
</dbReference>
<dbReference type="OrthoDB" id="9805682at2"/>
<keyword evidence="5" id="KW-0997">Cell inner membrane</keyword>
<evidence type="ECO:0000256" key="1">
    <source>
        <dbReference type="ARBA" id="ARBA00004429"/>
    </source>
</evidence>
<evidence type="ECO:0000256" key="3">
    <source>
        <dbReference type="ARBA" id="ARBA00022448"/>
    </source>
</evidence>
<dbReference type="Pfam" id="PF00482">
    <property type="entry name" value="T2SSF"/>
    <property type="match status" value="2"/>
</dbReference>
<evidence type="ECO:0000256" key="9">
    <source>
        <dbReference type="RuleBase" id="RU003923"/>
    </source>
</evidence>
<protein>
    <submittedName>
        <fullName evidence="13">Type IV pilus assembly protein PilC</fullName>
    </submittedName>
</protein>
<feature type="transmembrane region" description="Helical" evidence="11">
    <location>
        <begin position="241"/>
        <end position="263"/>
    </location>
</feature>
<dbReference type="GO" id="GO:0015628">
    <property type="term" value="P:protein secretion by the type II secretion system"/>
    <property type="evidence" value="ECO:0007669"/>
    <property type="project" value="TreeGrafter"/>
</dbReference>
<dbReference type="Gene3D" id="1.20.81.30">
    <property type="entry name" value="Type II secretion system (T2SS), domain F"/>
    <property type="match status" value="2"/>
</dbReference>
<keyword evidence="14" id="KW-1185">Reference proteome</keyword>
<comment type="subcellular location">
    <subcellularLocation>
        <location evidence="1 9">Cell inner membrane</location>
        <topology evidence="1 9">Multi-pass membrane protein</topology>
    </subcellularLocation>
</comment>
<comment type="similarity">
    <text evidence="2 9">Belongs to the GSP F family.</text>
</comment>
<evidence type="ECO:0000313" key="14">
    <source>
        <dbReference type="Proteomes" id="UP000219669"/>
    </source>
</evidence>
<organism evidence="13 14">
    <name type="scientific">Alysiella filiformis DSM 16848</name>
    <dbReference type="NCBI Taxonomy" id="1120981"/>
    <lineage>
        <taxon>Bacteria</taxon>
        <taxon>Pseudomonadati</taxon>
        <taxon>Pseudomonadota</taxon>
        <taxon>Betaproteobacteria</taxon>
        <taxon>Neisseriales</taxon>
        <taxon>Neisseriaceae</taxon>
        <taxon>Alysiella</taxon>
    </lineage>
</organism>
<keyword evidence="6 9" id="KW-0812">Transmembrane</keyword>
<accession>A0A286EG19</accession>
<dbReference type="RefSeq" id="WP_097114840.1">
    <property type="nucleotide sequence ID" value="NZ_CP083931.1"/>
</dbReference>
<dbReference type="InterPro" id="IPR003004">
    <property type="entry name" value="GspF/PilC"/>
</dbReference>
<evidence type="ECO:0000259" key="12">
    <source>
        <dbReference type="Pfam" id="PF00482"/>
    </source>
</evidence>
<evidence type="ECO:0000256" key="5">
    <source>
        <dbReference type="ARBA" id="ARBA00022519"/>
    </source>
</evidence>
<keyword evidence="7 11" id="KW-1133">Transmembrane helix</keyword>
<dbReference type="InterPro" id="IPR042094">
    <property type="entry name" value="T2SS_GspF_sf"/>
</dbReference>
<dbReference type="PANTHER" id="PTHR30012">
    <property type="entry name" value="GENERAL SECRETION PATHWAY PROTEIN"/>
    <property type="match status" value="1"/>
</dbReference>
<name>A0A286EG19_9NEIS</name>
<evidence type="ECO:0000256" key="6">
    <source>
        <dbReference type="ARBA" id="ARBA00022692"/>
    </source>
</evidence>
<feature type="transmembrane region" description="Helical" evidence="11">
    <location>
        <begin position="399"/>
        <end position="419"/>
    </location>
</feature>
<proteinExistence type="inferred from homology"/>
<dbReference type="PROSITE" id="PS00874">
    <property type="entry name" value="T2SP_F"/>
    <property type="match status" value="1"/>
</dbReference>
<gene>
    <name evidence="13" type="ORF">SAMN02746062_01862</name>
</gene>
<dbReference type="InterPro" id="IPR001992">
    <property type="entry name" value="T2SS_GspF/T4SS_PilC_CS"/>
</dbReference>
<evidence type="ECO:0000256" key="7">
    <source>
        <dbReference type="ARBA" id="ARBA00022989"/>
    </source>
</evidence>
<keyword evidence="3 9" id="KW-0813">Transport</keyword>
<dbReference type="PRINTS" id="PR00812">
    <property type="entry name" value="BCTERIALGSPF"/>
</dbReference>
<feature type="compositionally biased region" description="Basic residues" evidence="10">
    <location>
        <begin position="1"/>
        <end position="16"/>
    </location>
</feature>
<feature type="transmembrane region" description="Helical" evidence="11">
    <location>
        <begin position="192"/>
        <end position="214"/>
    </location>
</feature>
<keyword evidence="4" id="KW-1003">Cell membrane</keyword>
<sequence length="427" mass="46536">MAAATKSKKPVKKAAPKAKGAALKQEPKERGNRYQFEGRNTQTESVVRGEVVAKNEEEARQKLARRSIKVLQITKMKKRRAKKITAQDITVFTRQLSTMMKAGLPLMQAFDIVAKGHANASMTQLLMNVRNDIEQGTALGDAFARHPKYFDKFYCNLVAAGEAGGVLDALLDKLATYMEKTQAIKKKVKSALVYPISVVVVAIVLVLVMMMFVLPEFKKVYDGMGAKLPALTQWMMDASDFFVAQGWIVILGMIGAVVGASFIHKNSPAVQKRVDALLLKLPIFGEIIRKATIARWARTTATLFTAGVPLVEILDSVAGAAGNIIYEEATHEIRSKVNQGISLTSAMQATDVFPNMVVQMASIGEEAGSLDDMLNKVAEFYEDEVDNAVAMLSSLMEPIIMVVLGSIVGVILIAMYLPLFSMGDALG</sequence>
<evidence type="ECO:0000256" key="8">
    <source>
        <dbReference type="ARBA" id="ARBA00023136"/>
    </source>
</evidence>
<keyword evidence="8 11" id="KW-0472">Membrane</keyword>
<dbReference type="PANTHER" id="PTHR30012:SF7">
    <property type="entry name" value="PROTEIN TRANSPORT PROTEIN HOFC HOMOLOG"/>
    <property type="match status" value="1"/>
</dbReference>
<dbReference type="Proteomes" id="UP000219669">
    <property type="component" value="Unassembled WGS sequence"/>
</dbReference>
<evidence type="ECO:0000256" key="10">
    <source>
        <dbReference type="SAM" id="MobiDB-lite"/>
    </source>
</evidence>
<dbReference type="AlphaFoldDB" id="A0A286EG19"/>